<reference evidence="1" key="1">
    <citation type="journal article" date="2020" name="Fungal Divers.">
        <title>Resolving the Mortierellaceae phylogeny through synthesis of multi-gene phylogenetics and phylogenomics.</title>
        <authorList>
            <person name="Vandepol N."/>
            <person name="Liber J."/>
            <person name="Desiro A."/>
            <person name="Na H."/>
            <person name="Kennedy M."/>
            <person name="Barry K."/>
            <person name="Grigoriev I.V."/>
            <person name="Miller A.N."/>
            <person name="O'Donnell K."/>
            <person name="Stajich J.E."/>
            <person name="Bonito G."/>
        </authorList>
    </citation>
    <scope>NUCLEOTIDE SEQUENCE</scope>
    <source>
        <strain evidence="1">NRRL 28262</strain>
    </source>
</reference>
<dbReference type="Proteomes" id="UP001194580">
    <property type="component" value="Unassembled WGS sequence"/>
</dbReference>
<gene>
    <name evidence="1" type="ORF">BGZ95_008555</name>
</gene>
<accession>A0AAD4GZ37</accession>
<dbReference type="AlphaFoldDB" id="A0AAD4GZ37"/>
<keyword evidence="2" id="KW-1185">Reference proteome</keyword>
<protein>
    <submittedName>
        <fullName evidence="1">Uncharacterized protein</fullName>
    </submittedName>
</protein>
<sequence>PVRSTGMRGSDGRILVRSACGRMAPVQETTLGAINVLGPHQSNNCAALPPL</sequence>
<dbReference type="EMBL" id="JAAAIL010004557">
    <property type="protein sequence ID" value="KAG0247591.1"/>
    <property type="molecule type" value="Genomic_DNA"/>
</dbReference>
<feature type="non-terminal residue" evidence="1">
    <location>
        <position position="51"/>
    </location>
</feature>
<organism evidence="1 2">
    <name type="scientific">Linnemannia exigua</name>
    <dbReference type="NCBI Taxonomy" id="604196"/>
    <lineage>
        <taxon>Eukaryota</taxon>
        <taxon>Fungi</taxon>
        <taxon>Fungi incertae sedis</taxon>
        <taxon>Mucoromycota</taxon>
        <taxon>Mortierellomycotina</taxon>
        <taxon>Mortierellomycetes</taxon>
        <taxon>Mortierellales</taxon>
        <taxon>Mortierellaceae</taxon>
        <taxon>Linnemannia</taxon>
    </lineage>
</organism>
<evidence type="ECO:0000313" key="1">
    <source>
        <dbReference type="EMBL" id="KAG0247591.1"/>
    </source>
</evidence>
<feature type="non-terminal residue" evidence="1">
    <location>
        <position position="1"/>
    </location>
</feature>
<proteinExistence type="predicted"/>
<evidence type="ECO:0000313" key="2">
    <source>
        <dbReference type="Proteomes" id="UP001194580"/>
    </source>
</evidence>
<comment type="caution">
    <text evidence="1">The sequence shown here is derived from an EMBL/GenBank/DDBJ whole genome shotgun (WGS) entry which is preliminary data.</text>
</comment>
<name>A0AAD4GZ37_9FUNG</name>